<feature type="transmembrane region" description="Helical" evidence="1">
    <location>
        <begin position="12"/>
        <end position="29"/>
    </location>
</feature>
<name>A0AA95EX48_9BACL</name>
<feature type="transmembrane region" description="Helical" evidence="1">
    <location>
        <begin position="78"/>
        <end position="98"/>
    </location>
</feature>
<accession>A0AA95EX48</accession>
<dbReference type="PANTHER" id="PTHR35797:SF1">
    <property type="entry name" value="PROTEASE"/>
    <property type="match status" value="1"/>
</dbReference>
<dbReference type="GO" id="GO:0004175">
    <property type="term" value="F:endopeptidase activity"/>
    <property type="evidence" value="ECO:0007669"/>
    <property type="project" value="UniProtKB-ARBA"/>
</dbReference>
<dbReference type="Proteomes" id="UP001178662">
    <property type="component" value="Chromosome"/>
</dbReference>
<keyword evidence="3" id="KW-0378">Hydrolase</keyword>
<proteinExistence type="predicted"/>
<dbReference type="EC" id="3.4.-.-" evidence="3"/>
<evidence type="ECO:0000313" key="4">
    <source>
        <dbReference type="Proteomes" id="UP001178662"/>
    </source>
</evidence>
<feature type="transmembrane region" description="Helical" evidence="1">
    <location>
        <begin position="152"/>
        <end position="171"/>
    </location>
</feature>
<gene>
    <name evidence="3" type="ORF">P0Y55_00375</name>
</gene>
<evidence type="ECO:0000256" key="1">
    <source>
        <dbReference type="SAM" id="Phobius"/>
    </source>
</evidence>
<dbReference type="PANTHER" id="PTHR35797">
    <property type="entry name" value="PROTEASE-RELATED"/>
    <property type="match status" value="1"/>
</dbReference>
<feature type="transmembrane region" description="Helical" evidence="1">
    <location>
        <begin position="41"/>
        <end position="57"/>
    </location>
</feature>
<dbReference type="InterPro" id="IPR003675">
    <property type="entry name" value="Rce1/LyrA-like_dom"/>
</dbReference>
<dbReference type="AlphaFoldDB" id="A0AA95EX48"/>
<feature type="transmembrane region" description="Helical" evidence="1">
    <location>
        <begin position="183"/>
        <end position="201"/>
    </location>
</feature>
<evidence type="ECO:0000259" key="2">
    <source>
        <dbReference type="Pfam" id="PF02517"/>
    </source>
</evidence>
<keyword evidence="1" id="KW-0472">Membrane</keyword>
<evidence type="ECO:0000313" key="3">
    <source>
        <dbReference type="EMBL" id="WEK54571.1"/>
    </source>
</evidence>
<keyword evidence="3" id="KW-0645">Protease</keyword>
<feature type="transmembrane region" description="Helical" evidence="1">
    <location>
        <begin position="208"/>
        <end position="227"/>
    </location>
</feature>
<dbReference type="GO" id="GO:0006508">
    <property type="term" value="P:proteolysis"/>
    <property type="evidence" value="ECO:0007669"/>
    <property type="project" value="UniProtKB-KW"/>
</dbReference>
<feature type="transmembrane region" description="Helical" evidence="1">
    <location>
        <begin position="110"/>
        <end position="131"/>
    </location>
</feature>
<organism evidence="3 4">
    <name type="scientific">Candidatus Cohnella colombiensis</name>
    <dbReference type="NCBI Taxonomy" id="3121368"/>
    <lineage>
        <taxon>Bacteria</taxon>
        <taxon>Bacillati</taxon>
        <taxon>Bacillota</taxon>
        <taxon>Bacilli</taxon>
        <taxon>Bacillales</taxon>
        <taxon>Paenibacillaceae</taxon>
        <taxon>Cohnella</taxon>
    </lineage>
</organism>
<dbReference type="GO" id="GO:0080120">
    <property type="term" value="P:CAAX-box protein maturation"/>
    <property type="evidence" value="ECO:0007669"/>
    <property type="project" value="UniProtKB-ARBA"/>
</dbReference>
<sequence length="269" mass="30190">MKVIDKKTLSNIIVFSLIVLSCGWIGRLVDLKATTDASGSLGQLIWIVSPLLAMVILRTFRGDGWKDLGIKPKIKNNIFLYLISIVFLPISALIIVLVGHNFKLMDASNLSPAFLTVFAAALLPSFIKNIFEEFAWRGYLTPKLFSLGYNRLLIHIYVGVIWSAWHIPYLLIQTDTTEGMITFIPRVMIGLIVQSIVYGEIRLRTNSVWPAVIMHTIGNAFVDSLILHKYLNIQTEFNYLVTPSPEGVLAILIAAITGIWLYKKRGSKL</sequence>
<reference evidence="3" key="1">
    <citation type="submission" date="2023-03" db="EMBL/GenBank/DDBJ databases">
        <title>Andean soil-derived lignocellulolytic bacterial consortium as a source of novel taxa and putative plastic-active enzymes.</title>
        <authorList>
            <person name="Diaz-Garcia L."/>
            <person name="Chuvochina M."/>
            <person name="Feuerriegel G."/>
            <person name="Bunk B."/>
            <person name="Sproer C."/>
            <person name="Streit W.R."/>
            <person name="Rodriguez L.M."/>
            <person name="Overmann J."/>
            <person name="Jimenez D.J."/>
        </authorList>
    </citation>
    <scope>NUCLEOTIDE SEQUENCE</scope>
    <source>
        <strain evidence="3">MAG 2441</strain>
    </source>
</reference>
<protein>
    <submittedName>
        <fullName evidence="3">CPBP family glutamic-type intramembrane protease</fullName>
        <ecNumber evidence="3">3.4.-.-</ecNumber>
    </submittedName>
</protein>
<dbReference type="Pfam" id="PF02517">
    <property type="entry name" value="Rce1-like"/>
    <property type="match status" value="1"/>
</dbReference>
<keyword evidence="1" id="KW-1133">Transmembrane helix</keyword>
<dbReference type="EMBL" id="CP119317">
    <property type="protein sequence ID" value="WEK54571.1"/>
    <property type="molecule type" value="Genomic_DNA"/>
</dbReference>
<keyword evidence="4" id="KW-1185">Reference proteome</keyword>
<dbReference type="PROSITE" id="PS51257">
    <property type="entry name" value="PROKAR_LIPOPROTEIN"/>
    <property type="match status" value="1"/>
</dbReference>
<feature type="transmembrane region" description="Helical" evidence="1">
    <location>
        <begin position="247"/>
        <end position="263"/>
    </location>
</feature>
<feature type="domain" description="CAAX prenyl protease 2/Lysostaphin resistance protein A-like" evidence="2">
    <location>
        <begin position="118"/>
        <end position="221"/>
    </location>
</feature>
<dbReference type="InterPro" id="IPR042150">
    <property type="entry name" value="MmRce1-like"/>
</dbReference>
<keyword evidence="1" id="KW-0812">Transmembrane</keyword>